<evidence type="ECO:0000256" key="6">
    <source>
        <dbReference type="ARBA" id="ARBA00023136"/>
    </source>
</evidence>
<organism evidence="10 11">
    <name type="scientific">Maledivibacter halophilus</name>
    <dbReference type="NCBI Taxonomy" id="36842"/>
    <lineage>
        <taxon>Bacteria</taxon>
        <taxon>Bacillati</taxon>
        <taxon>Bacillota</taxon>
        <taxon>Clostridia</taxon>
        <taxon>Peptostreptococcales</taxon>
        <taxon>Caminicellaceae</taxon>
        <taxon>Maledivibacter</taxon>
    </lineage>
</organism>
<keyword evidence="3" id="KW-0547">Nucleotide-binding</keyword>
<reference evidence="10 11" key="1">
    <citation type="submission" date="2017-02" db="EMBL/GenBank/DDBJ databases">
        <authorList>
            <person name="Peterson S.W."/>
        </authorList>
    </citation>
    <scope>NUCLEOTIDE SEQUENCE [LARGE SCALE GENOMIC DNA]</scope>
    <source>
        <strain evidence="10 11">M1</strain>
    </source>
</reference>
<dbReference type="PANTHER" id="PTHR43394">
    <property type="entry name" value="ATP-DEPENDENT PERMEASE MDL1, MITOCHONDRIAL"/>
    <property type="match status" value="1"/>
</dbReference>
<feature type="transmembrane region" description="Helical" evidence="7">
    <location>
        <begin position="59"/>
        <end position="76"/>
    </location>
</feature>
<feature type="domain" description="ABC transporter" evidence="8">
    <location>
        <begin position="339"/>
        <end position="572"/>
    </location>
</feature>
<dbReference type="OrthoDB" id="2328604at2"/>
<dbReference type="InterPro" id="IPR017871">
    <property type="entry name" value="ABC_transporter-like_CS"/>
</dbReference>
<evidence type="ECO:0000313" key="10">
    <source>
        <dbReference type="EMBL" id="SKC69383.1"/>
    </source>
</evidence>
<evidence type="ECO:0000256" key="4">
    <source>
        <dbReference type="ARBA" id="ARBA00022840"/>
    </source>
</evidence>
<dbReference type="InterPro" id="IPR027417">
    <property type="entry name" value="P-loop_NTPase"/>
</dbReference>
<dbReference type="Gene3D" id="3.40.50.300">
    <property type="entry name" value="P-loop containing nucleotide triphosphate hydrolases"/>
    <property type="match status" value="1"/>
</dbReference>
<evidence type="ECO:0000256" key="7">
    <source>
        <dbReference type="SAM" id="Phobius"/>
    </source>
</evidence>
<comment type="subcellular location">
    <subcellularLocation>
        <location evidence="1">Cell membrane</location>
        <topology evidence="1">Multi-pass membrane protein</topology>
    </subcellularLocation>
</comment>
<dbReference type="Pfam" id="PF00005">
    <property type="entry name" value="ABC_tran"/>
    <property type="match status" value="1"/>
</dbReference>
<keyword evidence="2 7" id="KW-0812">Transmembrane</keyword>
<name>A0A1T5L0E7_9FIRM</name>
<protein>
    <submittedName>
        <fullName evidence="10">ABC-type multidrug transport system, ATPase and permease component</fullName>
    </submittedName>
</protein>
<dbReference type="InterPro" id="IPR036640">
    <property type="entry name" value="ABC1_TM_sf"/>
</dbReference>
<dbReference type="PANTHER" id="PTHR43394:SF1">
    <property type="entry name" value="ATP-BINDING CASSETTE SUB-FAMILY B MEMBER 10, MITOCHONDRIAL"/>
    <property type="match status" value="1"/>
</dbReference>
<keyword evidence="4" id="KW-0067">ATP-binding</keyword>
<dbReference type="InterPro" id="IPR003439">
    <property type="entry name" value="ABC_transporter-like_ATP-bd"/>
</dbReference>
<evidence type="ECO:0000313" key="11">
    <source>
        <dbReference type="Proteomes" id="UP000190285"/>
    </source>
</evidence>
<evidence type="ECO:0000256" key="2">
    <source>
        <dbReference type="ARBA" id="ARBA00022692"/>
    </source>
</evidence>
<dbReference type="STRING" id="36842.SAMN02194393_02246"/>
<keyword evidence="5 7" id="KW-1133">Transmembrane helix</keyword>
<dbReference type="EMBL" id="FUZT01000005">
    <property type="protein sequence ID" value="SKC69383.1"/>
    <property type="molecule type" value="Genomic_DNA"/>
</dbReference>
<dbReference type="PROSITE" id="PS00211">
    <property type="entry name" value="ABC_TRANSPORTER_1"/>
    <property type="match status" value="1"/>
</dbReference>
<dbReference type="SUPFAM" id="SSF52540">
    <property type="entry name" value="P-loop containing nucleoside triphosphate hydrolases"/>
    <property type="match status" value="1"/>
</dbReference>
<evidence type="ECO:0000259" key="9">
    <source>
        <dbReference type="PROSITE" id="PS50929"/>
    </source>
</evidence>
<dbReference type="InterPro" id="IPR039421">
    <property type="entry name" value="Type_1_exporter"/>
</dbReference>
<dbReference type="SMART" id="SM00382">
    <property type="entry name" value="AAA"/>
    <property type="match status" value="1"/>
</dbReference>
<evidence type="ECO:0000256" key="5">
    <source>
        <dbReference type="ARBA" id="ARBA00022989"/>
    </source>
</evidence>
<sequence length="585" mass="67529">MEKGSYKLLLKLIPFFKKFKLLIFLIELLLILQVILNVLQPLLWGKLLVLLFNKSSDLLIYYIIGITGIYVILSICEVTEKYLKEKVALEITYNIKTYLYHTVIHMEYNDFLSFEKGNLQQILESDAPSIASSILNYFFETSLNIIQITILTIIMLKMNLLLGIIILLFTPLIALTNIKYGFKIKEQGKKILNTRDKYINFIHQILYGLKSIKVLGLRNIVLDTYKEKAINVKNKQLQFSKIEITAYFVKNTLSFIMSIIVLVVGCVMILKDRLLYEYYIAFTAYSDRFALAYSNLLNQNISIKQLLNSIERINNLVENHEIEDARFGNHRCDNIVGDIEFHDVTFMYDKKPVLENISFKVNAGSILTLVGDNGCGKSTLVNLILRLYKCTKGKITVDNIDISEYDYSSYISNISVINQSPFMFDMSIYDNITLKNSQYTYGQVVKITKELGIHDFIMSLEKGYNTKILQNGVSLSGGQAQKLMLARTILKENKIMILDEPTNFLDGKSIHRFINILNRFKNNNSILLITHNPELIKEINNVLYLAEGNIVCQGNHNELYEKNPIYRTFYDKLKHDKCLNINVSY</sequence>
<dbReference type="RefSeq" id="WP_079491690.1">
    <property type="nucleotide sequence ID" value="NZ_FUZT01000005.1"/>
</dbReference>
<proteinExistence type="predicted"/>
<dbReference type="GO" id="GO:0005886">
    <property type="term" value="C:plasma membrane"/>
    <property type="evidence" value="ECO:0007669"/>
    <property type="project" value="UniProtKB-SubCell"/>
</dbReference>
<dbReference type="Gene3D" id="1.20.1560.10">
    <property type="entry name" value="ABC transporter type 1, transmembrane domain"/>
    <property type="match status" value="1"/>
</dbReference>
<dbReference type="InterPro" id="IPR003593">
    <property type="entry name" value="AAA+_ATPase"/>
</dbReference>
<dbReference type="GO" id="GO:0005524">
    <property type="term" value="F:ATP binding"/>
    <property type="evidence" value="ECO:0007669"/>
    <property type="project" value="UniProtKB-KW"/>
</dbReference>
<feature type="transmembrane region" description="Helical" evidence="7">
    <location>
        <begin position="134"/>
        <end position="154"/>
    </location>
</feature>
<feature type="transmembrane region" description="Helical" evidence="7">
    <location>
        <begin position="21"/>
        <end position="39"/>
    </location>
</feature>
<dbReference type="Proteomes" id="UP000190285">
    <property type="component" value="Unassembled WGS sequence"/>
</dbReference>
<dbReference type="Pfam" id="PF00664">
    <property type="entry name" value="ABC_membrane"/>
    <property type="match status" value="1"/>
</dbReference>
<feature type="transmembrane region" description="Helical" evidence="7">
    <location>
        <begin position="160"/>
        <end position="182"/>
    </location>
</feature>
<dbReference type="GO" id="GO:0016887">
    <property type="term" value="F:ATP hydrolysis activity"/>
    <property type="evidence" value="ECO:0007669"/>
    <property type="project" value="InterPro"/>
</dbReference>
<feature type="transmembrane region" description="Helical" evidence="7">
    <location>
        <begin position="247"/>
        <end position="270"/>
    </location>
</feature>
<dbReference type="GO" id="GO:0015421">
    <property type="term" value="F:ABC-type oligopeptide transporter activity"/>
    <property type="evidence" value="ECO:0007669"/>
    <property type="project" value="TreeGrafter"/>
</dbReference>
<evidence type="ECO:0000256" key="1">
    <source>
        <dbReference type="ARBA" id="ARBA00004651"/>
    </source>
</evidence>
<evidence type="ECO:0000256" key="3">
    <source>
        <dbReference type="ARBA" id="ARBA00022741"/>
    </source>
</evidence>
<dbReference type="SUPFAM" id="SSF90123">
    <property type="entry name" value="ABC transporter transmembrane region"/>
    <property type="match status" value="1"/>
</dbReference>
<dbReference type="PROSITE" id="PS50893">
    <property type="entry name" value="ABC_TRANSPORTER_2"/>
    <property type="match status" value="1"/>
</dbReference>
<dbReference type="AlphaFoldDB" id="A0A1T5L0E7"/>
<dbReference type="InterPro" id="IPR011527">
    <property type="entry name" value="ABC1_TM_dom"/>
</dbReference>
<accession>A0A1T5L0E7</accession>
<keyword evidence="6 7" id="KW-0472">Membrane</keyword>
<dbReference type="PROSITE" id="PS50929">
    <property type="entry name" value="ABC_TM1F"/>
    <property type="match status" value="1"/>
</dbReference>
<feature type="domain" description="ABC transmembrane type-1" evidence="9">
    <location>
        <begin position="28"/>
        <end position="305"/>
    </location>
</feature>
<evidence type="ECO:0000259" key="8">
    <source>
        <dbReference type="PROSITE" id="PS50893"/>
    </source>
</evidence>
<keyword evidence="11" id="KW-1185">Reference proteome</keyword>
<gene>
    <name evidence="10" type="ORF">SAMN02194393_02246</name>
</gene>